<accession>A0A1F6BYM2</accession>
<reference evidence="3 4" key="1">
    <citation type="journal article" date="2016" name="Nat. Commun.">
        <title>Thousands of microbial genomes shed light on interconnected biogeochemical processes in an aquifer system.</title>
        <authorList>
            <person name="Anantharaman K."/>
            <person name="Brown C.T."/>
            <person name="Hug L.A."/>
            <person name="Sharon I."/>
            <person name="Castelle C.J."/>
            <person name="Probst A.J."/>
            <person name="Thomas B.C."/>
            <person name="Singh A."/>
            <person name="Wilkins M.J."/>
            <person name="Karaoz U."/>
            <person name="Brodie E.L."/>
            <person name="Williams K.H."/>
            <person name="Hubbard S.S."/>
            <person name="Banfield J.F."/>
        </authorList>
    </citation>
    <scope>NUCLEOTIDE SEQUENCE [LARGE SCALE GENOMIC DNA]</scope>
</reference>
<gene>
    <name evidence="3" type="ORF">A3A21_03390</name>
</gene>
<dbReference type="Proteomes" id="UP000176996">
    <property type="component" value="Unassembled WGS sequence"/>
</dbReference>
<name>A0A1F6BYM2_9BACT</name>
<dbReference type="AlphaFoldDB" id="A0A1F6BYM2"/>
<evidence type="ECO:0000256" key="2">
    <source>
        <dbReference type="SAM" id="Phobius"/>
    </source>
</evidence>
<keyword evidence="2" id="KW-0812">Transmembrane</keyword>
<organism evidence="3 4">
    <name type="scientific">Candidatus Jorgensenbacteria bacterium RIFCSPLOWO2_01_FULL_45_25b</name>
    <dbReference type="NCBI Taxonomy" id="1798471"/>
    <lineage>
        <taxon>Bacteria</taxon>
        <taxon>Candidatus Joergenseniibacteriota</taxon>
    </lineage>
</organism>
<protein>
    <submittedName>
        <fullName evidence="3">Uncharacterized protein</fullName>
    </submittedName>
</protein>
<feature type="region of interest" description="Disordered" evidence="1">
    <location>
        <begin position="1"/>
        <end position="23"/>
    </location>
</feature>
<comment type="caution">
    <text evidence="3">The sequence shown here is derived from an EMBL/GenBank/DDBJ whole genome shotgun (WGS) entry which is preliminary data.</text>
</comment>
<dbReference type="EMBL" id="MFKK01000008">
    <property type="protein sequence ID" value="OGG42045.1"/>
    <property type="molecule type" value="Genomic_DNA"/>
</dbReference>
<proteinExistence type="predicted"/>
<evidence type="ECO:0000313" key="3">
    <source>
        <dbReference type="EMBL" id="OGG42045.1"/>
    </source>
</evidence>
<keyword evidence="2" id="KW-1133">Transmembrane helix</keyword>
<evidence type="ECO:0000313" key="4">
    <source>
        <dbReference type="Proteomes" id="UP000176996"/>
    </source>
</evidence>
<feature type="compositionally biased region" description="Basic residues" evidence="1">
    <location>
        <begin position="1"/>
        <end position="12"/>
    </location>
</feature>
<evidence type="ECO:0000256" key="1">
    <source>
        <dbReference type="SAM" id="MobiDB-lite"/>
    </source>
</evidence>
<keyword evidence="2" id="KW-0472">Membrane</keyword>
<feature type="transmembrane region" description="Helical" evidence="2">
    <location>
        <begin position="35"/>
        <end position="56"/>
    </location>
</feature>
<sequence>MRTKSNRVKKERTKGASNKTSASKNRGFSVGIKHINIILWVAICVAVLLGILSNLARSKRVNADESLQTNISSDPAESSAWSDLSGWWDFHTTHNVQVGGANLTGYATANIGEISLDCATTSGGSICGTSNYGICNGPGPHETDGSCPNGNAGGILTGYAWNDTIGWISFNCDQTSHGGTNTCTESNYKVSISGNTGDFSGYAWNDIEGWISFNGTGYKVMTSWRATSSIGYLESSVFDTRAEGGAALNSILWQGNQPGGTSVDFQIAVSNCANGTDNAPTCSTGAWTFKGPNGDASLYYGTACPTFGSAFPAAGSNTPICVDRSELTNKRYVRYKVRIISDLTRSKTPIVEDIILNWSR</sequence>
<dbReference type="STRING" id="1798471.A3A21_03390"/>